<gene>
    <name evidence="1" type="ORF">HPS36_15495</name>
</gene>
<dbReference type="KEGG" id="hsai:HPS36_15495"/>
<dbReference type="RefSeq" id="WP_094520775.1">
    <property type="nucleotide sequence ID" value="NZ_CP053942.1"/>
</dbReference>
<accession>A0A7D3Y2J6</accession>
<name>A0A7D3Y2J6_9EURY</name>
<dbReference type="AlphaFoldDB" id="A0A7D3Y2J6"/>
<dbReference type="EMBL" id="CP053942">
    <property type="protein sequence ID" value="QKG94292.1"/>
    <property type="molecule type" value="Genomic_DNA"/>
</dbReference>
<keyword evidence="1" id="KW-0614">Plasmid</keyword>
<keyword evidence="2" id="KW-1185">Reference proteome</keyword>
<evidence type="ECO:0000313" key="2">
    <source>
        <dbReference type="Proteomes" id="UP000505020"/>
    </source>
</evidence>
<evidence type="ECO:0000313" key="1">
    <source>
        <dbReference type="EMBL" id="QKG94292.1"/>
    </source>
</evidence>
<protein>
    <submittedName>
        <fullName evidence="1">Uncharacterized protein</fullName>
    </submittedName>
</protein>
<sequence length="70" mass="8118">MGVDSYEHIDTMLKSVQEDVTDPELRFKLRTARQLCGMMKEHYVAGQKAIERADIDEKTLESLRELGYLD</sequence>
<dbReference type="Proteomes" id="UP000505020">
    <property type="component" value="Plasmid pHAR01"/>
</dbReference>
<organism evidence="1 2">
    <name type="scientific">Halorubrum salinarum</name>
    <dbReference type="NCBI Taxonomy" id="2739057"/>
    <lineage>
        <taxon>Archaea</taxon>
        <taxon>Methanobacteriati</taxon>
        <taxon>Methanobacteriota</taxon>
        <taxon>Stenosarchaea group</taxon>
        <taxon>Halobacteria</taxon>
        <taxon>Halobacteriales</taxon>
        <taxon>Haloferacaceae</taxon>
        <taxon>Halorubrum</taxon>
    </lineage>
</organism>
<dbReference type="GeneID" id="55596435"/>
<geneLocation type="plasmid" evidence="2">
    <name>phar01</name>
</geneLocation>
<reference evidence="1 2" key="1">
    <citation type="submission" date="2020-05" db="EMBL/GenBank/DDBJ databases">
        <title>Halorubrum RHB-C sp.nov., an extremely halophilic archaeon isolated from solar salt farm.</title>
        <authorList>
            <person name="Ho H."/>
            <person name="Danganan R.E."/>
            <person name="Dedeles G.R."/>
            <person name="Kim S.-G."/>
        </authorList>
    </citation>
    <scope>NUCLEOTIDE SEQUENCE [LARGE SCALE GENOMIC DNA]</scope>
    <source>
        <strain evidence="1 2">RHB-C</strain>
        <plasmid evidence="2">phar01</plasmid>
    </source>
</reference>
<proteinExistence type="predicted"/>